<dbReference type="Gene3D" id="2.60.40.10">
    <property type="entry name" value="Immunoglobulins"/>
    <property type="match status" value="1"/>
</dbReference>
<evidence type="ECO:0000313" key="1">
    <source>
        <dbReference type="EMBL" id="KAA6310456.1"/>
    </source>
</evidence>
<dbReference type="AlphaFoldDB" id="A0A5J4PLJ7"/>
<comment type="caution">
    <text evidence="1">The sequence shown here is derived from an EMBL/GenBank/DDBJ whole genome shotgun (WGS) entry which is preliminary data.</text>
</comment>
<protein>
    <submittedName>
        <fullName evidence="1">Uncharacterized protein</fullName>
    </submittedName>
</protein>
<sequence length="104" mass="11985">MYRIRITIVFLFFVCLCVAQAPSHLTTDMLEHTDRVFLDGYPANISLEDLSTAIERYQLTEIRSAKPYLGWVVNSDQPNTLQTAYRILLASSRELLSKDQVDSW</sequence>
<proteinExistence type="predicted"/>
<reference evidence="1" key="1">
    <citation type="submission" date="2019-03" db="EMBL/GenBank/DDBJ databases">
        <title>Single cell metagenomics reveals metabolic interactions within the superorganism composed of flagellate Streblomastix strix and complex community of Bacteroidetes bacteria on its surface.</title>
        <authorList>
            <person name="Treitli S.C."/>
            <person name="Kolisko M."/>
            <person name="Husnik F."/>
            <person name="Keeling P."/>
            <person name="Hampl V."/>
        </authorList>
    </citation>
    <scope>NUCLEOTIDE SEQUENCE</scope>
    <source>
        <strain evidence="1">STM</strain>
    </source>
</reference>
<dbReference type="InterPro" id="IPR013783">
    <property type="entry name" value="Ig-like_fold"/>
</dbReference>
<dbReference type="EMBL" id="SNRY01007421">
    <property type="protein sequence ID" value="KAA6310456.1"/>
    <property type="molecule type" value="Genomic_DNA"/>
</dbReference>
<organism evidence="1">
    <name type="scientific">termite gut metagenome</name>
    <dbReference type="NCBI Taxonomy" id="433724"/>
    <lineage>
        <taxon>unclassified sequences</taxon>
        <taxon>metagenomes</taxon>
        <taxon>organismal metagenomes</taxon>
    </lineage>
</organism>
<name>A0A5J4PLJ7_9ZZZZ</name>
<feature type="non-terminal residue" evidence="1">
    <location>
        <position position="104"/>
    </location>
</feature>
<accession>A0A5J4PLJ7</accession>
<gene>
    <name evidence="1" type="ORF">EZS27_038243</name>
</gene>